<sequence>MAKARQDFDNVAWDKNEEAAEESQERLQLKTTCRLVEPLVEEVFKTPATLHPPISFGGFNVIYHVRLEEHASNVIVRVPCPGLV</sequence>
<evidence type="ECO:0000256" key="1">
    <source>
        <dbReference type="SAM" id="MobiDB-lite"/>
    </source>
</evidence>
<evidence type="ECO:0000313" key="3">
    <source>
        <dbReference type="Proteomes" id="UP001187734"/>
    </source>
</evidence>
<dbReference type="EMBL" id="ONZP01000183">
    <property type="protein sequence ID" value="SPJ75988.1"/>
    <property type="molecule type" value="Genomic_DNA"/>
</dbReference>
<dbReference type="AlphaFoldDB" id="A0AAE8SHL7"/>
<feature type="region of interest" description="Disordered" evidence="1">
    <location>
        <begin position="1"/>
        <end position="24"/>
    </location>
</feature>
<keyword evidence="3" id="KW-1185">Reference proteome</keyword>
<name>A0AAE8SHL7_9HYPO</name>
<evidence type="ECO:0008006" key="4">
    <source>
        <dbReference type="Google" id="ProtNLM"/>
    </source>
</evidence>
<organism evidence="2 3">
    <name type="scientific">Fusarium torulosum</name>
    <dbReference type="NCBI Taxonomy" id="33205"/>
    <lineage>
        <taxon>Eukaryota</taxon>
        <taxon>Fungi</taxon>
        <taxon>Dikarya</taxon>
        <taxon>Ascomycota</taxon>
        <taxon>Pezizomycotina</taxon>
        <taxon>Sordariomycetes</taxon>
        <taxon>Hypocreomycetidae</taxon>
        <taxon>Hypocreales</taxon>
        <taxon>Nectriaceae</taxon>
        <taxon>Fusarium</taxon>
    </lineage>
</organism>
<comment type="caution">
    <text evidence="2">The sequence shown here is derived from an EMBL/GenBank/DDBJ whole genome shotgun (WGS) entry which is preliminary data.</text>
</comment>
<protein>
    <recommendedName>
        <fullName evidence="4">Phosphotransferase</fullName>
    </recommendedName>
</protein>
<accession>A0AAE8SHL7</accession>
<dbReference type="Proteomes" id="UP001187734">
    <property type="component" value="Unassembled WGS sequence"/>
</dbReference>
<evidence type="ECO:0000313" key="2">
    <source>
        <dbReference type="EMBL" id="SPJ75988.1"/>
    </source>
</evidence>
<reference evidence="2" key="1">
    <citation type="submission" date="2018-03" db="EMBL/GenBank/DDBJ databases">
        <authorList>
            <person name="Guldener U."/>
        </authorList>
    </citation>
    <scope>NUCLEOTIDE SEQUENCE</scope>
</reference>
<proteinExistence type="predicted"/>
<gene>
    <name evidence="2" type="ORF">FTOL_05719</name>
</gene>